<evidence type="ECO:0000256" key="5">
    <source>
        <dbReference type="ARBA" id="ARBA00023089"/>
    </source>
</evidence>
<accession>A0A0A9ERY7</accession>
<evidence type="ECO:0000256" key="3">
    <source>
        <dbReference type="ARBA" id="ARBA00022782"/>
    </source>
</evidence>
<keyword evidence="4" id="KW-0175">Coiled coil</keyword>
<reference evidence="6" key="1">
    <citation type="submission" date="2014-09" db="EMBL/GenBank/DDBJ databases">
        <authorList>
            <person name="Magalhaes I.L.F."/>
            <person name="Oliveira U."/>
            <person name="Santos F.R."/>
            <person name="Vidigal T.H.D.A."/>
            <person name="Brescovit A.D."/>
            <person name="Santos A.J."/>
        </authorList>
    </citation>
    <scope>NUCLEOTIDE SEQUENCE</scope>
    <source>
        <tissue evidence="6">Shoot tissue taken approximately 20 cm above the soil surface</tissue>
    </source>
</reference>
<reference evidence="6" key="2">
    <citation type="journal article" date="2015" name="Data Brief">
        <title>Shoot transcriptome of the giant reed, Arundo donax.</title>
        <authorList>
            <person name="Barrero R.A."/>
            <person name="Guerrero F.D."/>
            <person name="Moolhuijzen P."/>
            <person name="Goolsby J.A."/>
            <person name="Tidwell J."/>
            <person name="Bellgard S.E."/>
            <person name="Bellgard M.I."/>
        </authorList>
    </citation>
    <scope>NUCLEOTIDE SEQUENCE</scope>
    <source>
        <tissue evidence="6">Shoot tissue taken approximately 20 cm above the soil surface</tissue>
    </source>
</reference>
<dbReference type="AlphaFoldDB" id="A0A0A9ERY7"/>
<keyword evidence="2" id="KW-0217">Developmental protein</keyword>
<keyword evidence="5" id="KW-0287">Flowering</keyword>
<evidence type="ECO:0000313" key="6">
    <source>
        <dbReference type="EMBL" id="JAE02872.1"/>
    </source>
</evidence>
<evidence type="ECO:0000256" key="1">
    <source>
        <dbReference type="ARBA" id="ARBA00005405"/>
    </source>
</evidence>
<organism evidence="6">
    <name type="scientific">Arundo donax</name>
    <name type="common">Giant reed</name>
    <name type="synonym">Donax arundinaceus</name>
    <dbReference type="NCBI Taxonomy" id="35708"/>
    <lineage>
        <taxon>Eukaryota</taxon>
        <taxon>Viridiplantae</taxon>
        <taxon>Streptophyta</taxon>
        <taxon>Embryophyta</taxon>
        <taxon>Tracheophyta</taxon>
        <taxon>Spermatophyta</taxon>
        <taxon>Magnoliopsida</taxon>
        <taxon>Liliopsida</taxon>
        <taxon>Poales</taxon>
        <taxon>Poaceae</taxon>
        <taxon>PACMAD clade</taxon>
        <taxon>Arundinoideae</taxon>
        <taxon>Arundineae</taxon>
        <taxon>Arundo</taxon>
    </lineage>
</organism>
<keyword evidence="3" id="KW-0221">Differentiation</keyword>
<dbReference type="GO" id="GO:0030154">
    <property type="term" value="P:cell differentiation"/>
    <property type="evidence" value="ECO:0007669"/>
    <property type="project" value="UniProtKB-KW"/>
</dbReference>
<dbReference type="PANTHER" id="PTHR33405">
    <property type="entry name" value="PROTEIN FLX-LIKE 2"/>
    <property type="match status" value="1"/>
</dbReference>
<name>A0A0A9ERY7_ARUDO</name>
<comment type="similarity">
    <text evidence="1">Belongs to the FLX family.</text>
</comment>
<proteinExistence type="inferred from homology"/>
<protein>
    <submittedName>
        <fullName evidence="6">Uncharacterized protein</fullName>
    </submittedName>
</protein>
<evidence type="ECO:0000256" key="4">
    <source>
        <dbReference type="ARBA" id="ARBA00023054"/>
    </source>
</evidence>
<dbReference type="EMBL" id="GBRH01195024">
    <property type="protein sequence ID" value="JAE02872.1"/>
    <property type="molecule type" value="Transcribed_RNA"/>
</dbReference>
<sequence length="92" mass="9794">MQKNLISVASEVEKFRAEVANAEKRSQAVVSVGNQGYVGSYGNPKANYAANPYNAAYSMNQANAADSGSQYVPGATHGSWGAYDMQRASGRR</sequence>
<evidence type="ECO:0000256" key="2">
    <source>
        <dbReference type="ARBA" id="ARBA00022473"/>
    </source>
</evidence>
<dbReference type="InterPro" id="IPR040353">
    <property type="entry name" value="FLX/FLX-like"/>
</dbReference>
<dbReference type="PANTHER" id="PTHR33405:SF7">
    <property type="entry name" value="PROTEIN FLX-LIKE 1"/>
    <property type="match status" value="1"/>
</dbReference>
<dbReference type="GO" id="GO:0009908">
    <property type="term" value="P:flower development"/>
    <property type="evidence" value="ECO:0007669"/>
    <property type="project" value="UniProtKB-KW"/>
</dbReference>